<gene>
    <name evidence="1" type="ORF">GGR36_004253</name>
</gene>
<comment type="caution">
    <text evidence="1">The sequence shown here is derived from an EMBL/GenBank/DDBJ whole genome shotgun (WGS) entry which is preliminary data.</text>
</comment>
<dbReference type="EMBL" id="JACIET010000005">
    <property type="protein sequence ID" value="MBB4014895.1"/>
    <property type="molecule type" value="Genomic_DNA"/>
</dbReference>
<protein>
    <submittedName>
        <fullName evidence="1">Uncharacterized protein</fullName>
    </submittedName>
</protein>
<accession>A0A840BNL2</accession>
<organism evidence="1 2">
    <name type="scientific">Niveibacterium umoris</name>
    <dbReference type="NCBI Taxonomy" id="1193620"/>
    <lineage>
        <taxon>Bacteria</taxon>
        <taxon>Pseudomonadati</taxon>
        <taxon>Pseudomonadota</taxon>
        <taxon>Betaproteobacteria</taxon>
        <taxon>Rhodocyclales</taxon>
        <taxon>Rhodocyclaceae</taxon>
        <taxon>Niveibacterium</taxon>
    </lineage>
</organism>
<evidence type="ECO:0000313" key="1">
    <source>
        <dbReference type="EMBL" id="MBB4014895.1"/>
    </source>
</evidence>
<dbReference type="RefSeq" id="WP_183638384.1">
    <property type="nucleotide sequence ID" value="NZ_BAABLE010000001.1"/>
</dbReference>
<dbReference type="Proteomes" id="UP000561045">
    <property type="component" value="Unassembled WGS sequence"/>
</dbReference>
<reference evidence="1 2" key="1">
    <citation type="submission" date="2020-08" db="EMBL/GenBank/DDBJ databases">
        <title>Genomic Encyclopedia of Type Strains, Phase IV (KMG-IV): sequencing the most valuable type-strain genomes for metagenomic binning, comparative biology and taxonomic classification.</title>
        <authorList>
            <person name="Goeker M."/>
        </authorList>
    </citation>
    <scope>NUCLEOTIDE SEQUENCE [LARGE SCALE GENOMIC DNA]</scope>
    <source>
        <strain evidence="1 2">DSM 106739</strain>
    </source>
</reference>
<keyword evidence="2" id="KW-1185">Reference proteome</keyword>
<dbReference type="AlphaFoldDB" id="A0A840BNL2"/>
<evidence type="ECO:0000313" key="2">
    <source>
        <dbReference type="Proteomes" id="UP000561045"/>
    </source>
</evidence>
<name>A0A840BNL2_9RHOO</name>
<sequence length="88" mass="9389">MMPTSDTTEAERSRPELALAAALHLLSSSVARGITAAKTQALVQHLQRLANDDSIDATLRQACADLRAQWAGSLTTHCAGCAQHATYR</sequence>
<proteinExistence type="predicted"/>